<gene>
    <name evidence="1" type="ORF">H9874_02755</name>
</gene>
<evidence type="ECO:0000313" key="1">
    <source>
        <dbReference type="EMBL" id="HIW78051.1"/>
    </source>
</evidence>
<dbReference type="Proteomes" id="UP000824264">
    <property type="component" value="Unassembled WGS sequence"/>
</dbReference>
<reference evidence="1" key="1">
    <citation type="journal article" date="2021" name="PeerJ">
        <title>Extensive microbial diversity within the chicken gut microbiome revealed by metagenomics and culture.</title>
        <authorList>
            <person name="Gilroy R."/>
            <person name="Ravi A."/>
            <person name="Getino M."/>
            <person name="Pursley I."/>
            <person name="Horton D.L."/>
            <person name="Alikhan N.F."/>
            <person name="Baker D."/>
            <person name="Gharbi K."/>
            <person name="Hall N."/>
            <person name="Watson M."/>
            <person name="Adriaenssens E.M."/>
            <person name="Foster-Nyarko E."/>
            <person name="Jarju S."/>
            <person name="Secka A."/>
            <person name="Antonio M."/>
            <person name="Oren A."/>
            <person name="Chaudhuri R.R."/>
            <person name="La Ragione R."/>
            <person name="Hildebrand F."/>
            <person name="Pallen M.J."/>
        </authorList>
    </citation>
    <scope>NUCLEOTIDE SEQUENCE</scope>
    <source>
        <strain evidence="1">ChiSxjej5B17-1746</strain>
    </source>
</reference>
<protein>
    <submittedName>
        <fullName evidence="1">Uncharacterized protein</fullName>
    </submittedName>
</protein>
<name>A0A9D1QXV5_9BACT</name>
<proteinExistence type="predicted"/>
<accession>A0A9D1QXV5</accession>
<comment type="caution">
    <text evidence="1">The sequence shown here is derived from an EMBL/GenBank/DDBJ whole genome shotgun (WGS) entry which is preliminary data.</text>
</comment>
<organism evidence="1 2">
    <name type="scientific">Candidatus Bilophila faecipullorum</name>
    <dbReference type="NCBI Taxonomy" id="2838482"/>
    <lineage>
        <taxon>Bacteria</taxon>
        <taxon>Pseudomonadati</taxon>
        <taxon>Thermodesulfobacteriota</taxon>
        <taxon>Desulfovibrionia</taxon>
        <taxon>Desulfovibrionales</taxon>
        <taxon>Desulfovibrionaceae</taxon>
        <taxon>Bilophila</taxon>
    </lineage>
</organism>
<evidence type="ECO:0000313" key="2">
    <source>
        <dbReference type="Proteomes" id="UP000824264"/>
    </source>
</evidence>
<sequence length="84" mass="8828">MPDIALEEAAWVAQFLGAACEALLTSDDTVSAEAAAGFRLCNALLLDKIAIASGALPFPLTDMFNKSEAVLWKPEMKEAADADA</sequence>
<reference evidence="1" key="2">
    <citation type="submission" date="2021-04" db="EMBL/GenBank/DDBJ databases">
        <authorList>
            <person name="Gilroy R."/>
        </authorList>
    </citation>
    <scope>NUCLEOTIDE SEQUENCE</scope>
    <source>
        <strain evidence="1">ChiSxjej5B17-1746</strain>
    </source>
</reference>
<dbReference type="EMBL" id="DXGI01000101">
    <property type="protein sequence ID" value="HIW78051.1"/>
    <property type="molecule type" value="Genomic_DNA"/>
</dbReference>
<dbReference type="AlphaFoldDB" id="A0A9D1QXV5"/>